<name>A0AAV4EDL0_9GAST</name>
<dbReference type="EMBL" id="BMAT01000051">
    <property type="protein sequence ID" value="GFR58623.1"/>
    <property type="molecule type" value="Genomic_DNA"/>
</dbReference>
<evidence type="ECO:0000313" key="1">
    <source>
        <dbReference type="EMBL" id="GFR58623.1"/>
    </source>
</evidence>
<comment type="caution">
    <text evidence="1">The sequence shown here is derived from an EMBL/GenBank/DDBJ whole genome shotgun (WGS) entry which is preliminary data.</text>
</comment>
<evidence type="ECO:0000313" key="2">
    <source>
        <dbReference type="Proteomes" id="UP000762676"/>
    </source>
</evidence>
<dbReference type="AlphaFoldDB" id="A0AAV4EDL0"/>
<accession>A0AAV4EDL0</accession>
<sequence>MGKRIDSEDFFSWQAFIVLVDWREGRSGAMAGNRRTKITSIWGKCASVICTCDEAGGVEKKEAGRGGDGVMRTRLND</sequence>
<keyword evidence="2" id="KW-1185">Reference proteome</keyword>
<dbReference type="Proteomes" id="UP000762676">
    <property type="component" value="Unassembled WGS sequence"/>
</dbReference>
<organism evidence="1 2">
    <name type="scientific">Elysia marginata</name>
    <dbReference type="NCBI Taxonomy" id="1093978"/>
    <lineage>
        <taxon>Eukaryota</taxon>
        <taxon>Metazoa</taxon>
        <taxon>Spiralia</taxon>
        <taxon>Lophotrochozoa</taxon>
        <taxon>Mollusca</taxon>
        <taxon>Gastropoda</taxon>
        <taxon>Heterobranchia</taxon>
        <taxon>Euthyneura</taxon>
        <taxon>Panpulmonata</taxon>
        <taxon>Sacoglossa</taxon>
        <taxon>Placobranchoidea</taxon>
        <taxon>Plakobranchidae</taxon>
        <taxon>Elysia</taxon>
    </lineage>
</organism>
<proteinExistence type="predicted"/>
<gene>
    <name evidence="1" type="ORF">ElyMa_000035900</name>
</gene>
<protein>
    <submittedName>
        <fullName evidence="1">Uncharacterized protein</fullName>
    </submittedName>
</protein>
<reference evidence="1 2" key="1">
    <citation type="journal article" date="2021" name="Elife">
        <title>Chloroplast acquisition without the gene transfer in kleptoplastic sea slugs, Plakobranchus ocellatus.</title>
        <authorList>
            <person name="Maeda T."/>
            <person name="Takahashi S."/>
            <person name="Yoshida T."/>
            <person name="Shimamura S."/>
            <person name="Takaki Y."/>
            <person name="Nagai Y."/>
            <person name="Toyoda A."/>
            <person name="Suzuki Y."/>
            <person name="Arimoto A."/>
            <person name="Ishii H."/>
            <person name="Satoh N."/>
            <person name="Nishiyama T."/>
            <person name="Hasebe M."/>
            <person name="Maruyama T."/>
            <person name="Minagawa J."/>
            <person name="Obokata J."/>
            <person name="Shigenobu S."/>
        </authorList>
    </citation>
    <scope>NUCLEOTIDE SEQUENCE [LARGE SCALE GENOMIC DNA]</scope>
</reference>